<reference evidence="1 3" key="1">
    <citation type="submission" date="2015-09" db="EMBL/GenBank/DDBJ databases">
        <authorList>
            <consortium name="Pathogen Informatics"/>
        </authorList>
    </citation>
    <scope>NUCLEOTIDE SEQUENCE [LARGE SCALE GENOMIC DNA]</scope>
    <source>
        <strain evidence="1 3">2789STDY5834928</strain>
    </source>
</reference>
<name>A0A174Z8P5_9FIRM</name>
<dbReference type="STRING" id="39492.ERS852540_00021"/>
<dbReference type="AlphaFoldDB" id="A0A174Z8P5"/>
<gene>
    <name evidence="1" type="ORF">ERS852540_00021</name>
    <name evidence="2" type="ORF">PNE09_00730</name>
</gene>
<accession>A0A174Z8P5</accession>
<evidence type="ECO:0000313" key="2">
    <source>
        <dbReference type="EMBL" id="MDB8002583.1"/>
    </source>
</evidence>
<proteinExistence type="predicted"/>
<dbReference type="Proteomes" id="UP001210809">
    <property type="component" value="Unassembled WGS sequence"/>
</dbReference>
<dbReference type="EMBL" id="JAQLXW010000001">
    <property type="protein sequence ID" value="MDB8002583.1"/>
    <property type="molecule type" value="Genomic_DNA"/>
</dbReference>
<evidence type="ECO:0000313" key="1">
    <source>
        <dbReference type="EMBL" id="CUQ80566.1"/>
    </source>
</evidence>
<organism evidence="1 3">
    <name type="scientific">[Eubacterium] siraeum</name>
    <dbReference type="NCBI Taxonomy" id="39492"/>
    <lineage>
        <taxon>Bacteria</taxon>
        <taxon>Bacillati</taxon>
        <taxon>Bacillota</taxon>
        <taxon>Clostridia</taxon>
        <taxon>Eubacteriales</taxon>
        <taxon>Oscillospiraceae</taxon>
        <taxon>Oscillospiraceae incertae sedis</taxon>
    </lineage>
</organism>
<reference evidence="2" key="2">
    <citation type="submission" date="2023-01" db="EMBL/GenBank/DDBJ databases">
        <title>Human gut microbiome strain richness.</title>
        <authorList>
            <person name="Chen-Liaw A."/>
        </authorList>
    </citation>
    <scope>NUCLEOTIDE SEQUENCE</scope>
    <source>
        <strain evidence="2">1001283st1_G1_1001283B150217_161031</strain>
    </source>
</reference>
<protein>
    <submittedName>
        <fullName evidence="1">Uncharacterized protein</fullName>
    </submittedName>
</protein>
<sequence>MLRSNKTTQFDGTSYITDGEGNEQTVAYFSATIRTDKTVTMSMTVSNAELYEENKTTVRADYTEFQTAVYTAQDAE</sequence>
<dbReference type="EMBL" id="CZBY01000001">
    <property type="protein sequence ID" value="CUQ80566.1"/>
    <property type="molecule type" value="Genomic_DNA"/>
</dbReference>
<dbReference type="Proteomes" id="UP000095662">
    <property type="component" value="Unassembled WGS sequence"/>
</dbReference>
<evidence type="ECO:0000313" key="3">
    <source>
        <dbReference type="Proteomes" id="UP000095662"/>
    </source>
</evidence>